<dbReference type="InterPro" id="IPR007348">
    <property type="entry name" value="CopC_dom"/>
</dbReference>
<gene>
    <name evidence="3" type="ORF">PHACT_03755</name>
</gene>
<dbReference type="GO" id="GO:0005507">
    <property type="term" value="F:copper ion binding"/>
    <property type="evidence" value="ECO:0007669"/>
    <property type="project" value="InterPro"/>
</dbReference>
<feature type="domain" description="CopC" evidence="2">
    <location>
        <begin position="91"/>
        <end position="176"/>
    </location>
</feature>
<dbReference type="Pfam" id="PF04234">
    <property type="entry name" value="CopC"/>
    <property type="match status" value="1"/>
</dbReference>
<dbReference type="InterPro" id="IPR014756">
    <property type="entry name" value="Ig_E-set"/>
</dbReference>
<keyword evidence="1" id="KW-0472">Membrane</keyword>
<keyword evidence="4" id="KW-1185">Reference proteome</keyword>
<accession>A0A1E8CIZ3</accession>
<keyword evidence="1" id="KW-0812">Transmembrane</keyword>
<dbReference type="GO" id="GO:0046688">
    <property type="term" value="P:response to copper ion"/>
    <property type="evidence" value="ECO:0007669"/>
    <property type="project" value="InterPro"/>
</dbReference>
<proteinExistence type="predicted"/>
<comment type="caution">
    <text evidence="3">The sequence shown here is derived from an EMBL/GenBank/DDBJ whole genome shotgun (WGS) entry which is preliminary data.</text>
</comment>
<keyword evidence="1" id="KW-1133">Transmembrane helix</keyword>
<organism evidence="3 4">
    <name type="scientific">Pseudohongiella acticola</name>
    <dbReference type="NCBI Taxonomy" id="1524254"/>
    <lineage>
        <taxon>Bacteria</taxon>
        <taxon>Pseudomonadati</taxon>
        <taxon>Pseudomonadota</taxon>
        <taxon>Gammaproteobacteria</taxon>
        <taxon>Pseudomonadales</taxon>
        <taxon>Pseudohongiellaceae</taxon>
        <taxon>Pseudohongiella</taxon>
    </lineage>
</organism>
<dbReference type="GO" id="GO:0042597">
    <property type="term" value="C:periplasmic space"/>
    <property type="evidence" value="ECO:0007669"/>
    <property type="project" value="InterPro"/>
</dbReference>
<protein>
    <recommendedName>
        <fullName evidence="2">CopC domain-containing protein</fullName>
    </recommendedName>
</protein>
<reference evidence="4" key="1">
    <citation type="submission" date="2016-07" db="EMBL/GenBank/DDBJ databases">
        <authorList>
            <person name="Florea S."/>
            <person name="Webb J.S."/>
            <person name="Jaromczyk J."/>
            <person name="Schardl C.L."/>
        </authorList>
    </citation>
    <scope>NUCLEOTIDE SEQUENCE [LARGE SCALE GENOMIC DNA]</scope>
    <source>
        <strain evidence="4">KCTC 42131</strain>
    </source>
</reference>
<sequence length="214" mass="23908">MLYVIKSELHQRAYQTSQSTRSKAFIGAIRTLEPFSGPFAVIKTDNSSKPQKALATALLLGIFCLLWGNSAFAQHFSHTYRYTGDVEIDHIPDHDDILPGVPDNLILRFSAGVTLVKLTLKDADAKVININFRYNPVANRVFIWPLPELPESDYYVVDWGVIDPEKKLMSGQFLFSAGPEAVLPSSLVTEEDEEHIMVPDYRLIEPGSFLGPGQ</sequence>
<dbReference type="AlphaFoldDB" id="A0A1E8CIZ3"/>
<dbReference type="EMBL" id="MASR01000001">
    <property type="protein sequence ID" value="OFE12359.1"/>
    <property type="molecule type" value="Genomic_DNA"/>
</dbReference>
<evidence type="ECO:0000259" key="2">
    <source>
        <dbReference type="Pfam" id="PF04234"/>
    </source>
</evidence>
<dbReference type="SUPFAM" id="SSF81296">
    <property type="entry name" value="E set domains"/>
    <property type="match status" value="1"/>
</dbReference>
<evidence type="ECO:0000256" key="1">
    <source>
        <dbReference type="SAM" id="Phobius"/>
    </source>
</evidence>
<dbReference type="STRING" id="1524254.PHACT_03755"/>
<evidence type="ECO:0000313" key="3">
    <source>
        <dbReference type="EMBL" id="OFE12359.1"/>
    </source>
</evidence>
<evidence type="ECO:0000313" key="4">
    <source>
        <dbReference type="Proteomes" id="UP000175669"/>
    </source>
</evidence>
<name>A0A1E8CIZ3_9GAMM</name>
<dbReference type="Proteomes" id="UP000175669">
    <property type="component" value="Unassembled WGS sequence"/>
</dbReference>
<feature type="transmembrane region" description="Helical" evidence="1">
    <location>
        <begin position="53"/>
        <end position="72"/>
    </location>
</feature>